<evidence type="ECO:0000313" key="3">
    <source>
        <dbReference type="EMBL" id="SVD71328.1"/>
    </source>
</evidence>
<dbReference type="CDD" id="cd00371">
    <property type="entry name" value="HMA"/>
    <property type="match status" value="1"/>
</dbReference>
<protein>
    <recommendedName>
        <fullName evidence="2">HMA domain-containing protein</fullName>
    </recommendedName>
</protein>
<dbReference type="InterPro" id="IPR006121">
    <property type="entry name" value="HMA_dom"/>
</dbReference>
<accession>A0A382XM02</accession>
<dbReference type="GO" id="GO:0046872">
    <property type="term" value="F:metal ion binding"/>
    <property type="evidence" value="ECO:0007669"/>
    <property type="project" value="UniProtKB-KW"/>
</dbReference>
<dbReference type="SUPFAM" id="SSF55008">
    <property type="entry name" value="HMA, heavy metal-associated domain"/>
    <property type="match status" value="1"/>
</dbReference>
<gene>
    <name evidence="3" type="ORF">METZ01_LOCUS424182</name>
</gene>
<dbReference type="AlphaFoldDB" id="A0A382XM02"/>
<dbReference type="EMBL" id="UINC01168344">
    <property type="protein sequence ID" value="SVD71328.1"/>
    <property type="molecule type" value="Genomic_DNA"/>
</dbReference>
<sequence>MNYIIKSILTVTATISLTLFAGETKEVSFNINGMTCQGCAGKVSVVLDKAVGVSNYNVSVENKNCKISYDAALTNPEAIKAELSKTQFTISDVVNEKQNSSVLSWLKNLFN</sequence>
<organism evidence="3">
    <name type="scientific">marine metagenome</name>
    <dbReference type="NCBI Taxonomy" id="408172"/>
    <lineage>
        <taxon>unclassified sequences</taxon>
        <taxon>metagenomes</taxon>
        <taxon>ecological metagenomes</taxon>
    </lineage>
</organism>
<keyword evidence="1" id="KW-0479">Metal-binding</keyword>
<dbReference type="PROSITE" id="PS01047">
    <property type="entry name" value="HMA_1"/>
    <property type="match status" value="1"/>
</dbReference>
<proteinExistence type="predicted"/>
<dbReference type="InterPro" id="IPR036163">
    <property type="entry name" value="HMA_dom_sf"/>
</dbReference>
<evidence type="ECO:0000256" key="1">
    <source>
        <dbReference type="ARBA" id="ARBA00022723"/>
    </source>
</evidence>
<name>A0A382XM02_9ZZZZ</name>
<dbReference type="Gene3D" id="3.30.70.100">
    <property type="match status" value="1"/>
</dbReference>
<dbReference type="PROSITE" id="PS50846">
    <property type="entry name" value="HMA_2"/>
    <property type="match status" value="1"/>
</dbReference>
<feature type="domain" description="HMA" evidence="2">
    <location>
        <begin position="25"/>
        <end position="91"/>
    </location>
</feature>
<reference evidence="3" key="1">
    <citation type="submission" date="2018-05" db="EMBL/GenBank/DDBJ databases">
        <authorList>
            <person name="Lanie J.A."/>
            <person name="Ng W.-L."/>
            <person name="Kazmierczak K.M."/>
            <person name="Andrzejewski T.M."/>
            <person name="Davidsen T.M."/>
            <person name="Wayne K.J."/>
            <person name="Tettelin H."/>
            <person name="Glass J.I."/>
            <person name="Rusch D."/>
            <person name="Podicherti R."/>
            <person name="Tsui H.-C.T."/>
            <person name="Winkler M.E."/>
        </authorList>
    </citation>
    <scope>NUCLEOTIDE SEQUENCE</scope>
</reference>
<dbReference type="Pfam" id="PF00403">
    <property type="entry name" value="HMA"/>
    <property type="match status" value="1"/>
</dbReference>
<evidence type="ECO:0000259" key="2">
    <source>
        <dbReference type="PROSITE" id="PS50846"/>
    </source>
</evidence>
<dbReference type="InterPro" id="IPR017969">
    <property type="entry name" value="Heavy-metal-associated_CS"/>
</dbReference>